<keyword evidence="9" id="KW-1185">Reference proteome</keyword>
<dbReference type="RefSeq" id="WP_196200730.1">
    <property type="nucleotide sequence ID" value="NZ_JADPUN010000103.1"/>
</dbReference>
<gene>
    <name evidence="8" type="ORF">I0C86_08855</name>
</gene>
<feature type="transmembrane region" description="Helical" evidence="6">
    <location>
        <begin position="186"/>
        <end position="203"/>
    </location>
</feature>
<dbReference type="InterPro" id="IPR051784">
    <property type="entry name" value="Nod_factor_ABC_transporter"/>
</dbReference>
<keyword evidence="2 6" id="KW-0812">Transmembrane</keyword>
<dbReference type="Pfam" id="PF01061">
    <property type="entry name" value="ABC2_membrane"/>
    <property type="match status" value="1"/>
</dbReference>
<dbReference type="InterPro" id="IPR047817">
    <property type="entry name" value="ABC2_TM_bact-type"/>
</dbReference>
<dbReference type="PANTHER" id="PTHR43229:SF2">
    <property type="entry name" value="NODULATION PROTEIN J"/>
    <property type="match status" value="1"/>
</dbReference>
<feature type="transmembrane region" description="Helical" evidence="6">
    <location>
        <begin position="248"/>
        <end position="267"/>
    </location>
</feature>
<dbReference type="Proteomes" id="UP000638560">
    <property type="component" value="Unassembled WGS sequence"/>
</dbReference>
<evidence type="ECO:0000256" key="1">
    <source>
        <dbReference type="ARBA" id="ARBA00004141"/>
    </source>
</evidence>
<reference evidence="8 9" key="1">
    <citation type="submission" date="2020-11" db="EMBL/GenBank/DDBJ databases">
        <title>A novel isolate from a Black sea contaminated sediment with potential to produce alkanes: Plantactinospora alkalitolerans sp. nov.</title>
        <authorList>
            <person name="Carro L."/>
            <person name="Veyisoglu A."/>
            <person name="Guven K."/>
            <person name="Schumann P."/>
            <person name="Klenk H.-P."/>
            <person name="Sahin N."/>
        </authorList>
    </citation>
    <scope>NUCLEOTIDE SEQUENCE [LARGE SCALE GENOMIC DNA]</scope>
    <source>
        <strain evidence="8 9">S1510</strain>
    </source>
</reference>
<evidence type="ECO:0000256" key="4">
    <source>
        <dbReference type="ARBA" id="ARBA00023136"/>
    </source>
</evidence>
<proteinExistence type="inferred from homology"/>
<feature type="domain" description="ABC transmembrane type-2" evidence="7">
    <location>
        <begin position="34"/>
        <end position="273"/>
    </location>
</feature>
<evidence type="ECO:0000256" key="6">
    <source>
        <dbReference type="RuleBase" id="RU361157"/>
    </source>
</evidence>
<evidence type="ECO:0000256" key="5">
    <source>
        <dbReference type="ARBA" id="ARBA00023251"/>
    </source>
</evidence>
<feature type="transmembrane region" description="Helical" evidence="6">
    <location>
        <begin position="70"/>
        <end position="94"/>
    </location>
</feature>
<comment type="caution">
    <text evidence="8">The sequence shown here is derived from an EMBL/GenBank/DDBJ whole genome shotgun (WGS) entry which is preliminary data.</text>
</comment>
<comment type="similarity">
    <text evidence="6">Belongs to the ABC-2 integral membrane protein family.</text>
</comment>
<feature type="transmembrane region" description="Helical" evidence="6">
    <location>
        <begin position="129"/>
        <end position="147"/>
    </location>
</feature>
<evidence type="ECO:0000259" key="7">
    <source>
        <dbReference type="PROSITE" id="PS51012"/>
    </source>
</evidence>
<keyword evidence="5" id="KW-0046">Antibiotic resistance</keyword>
<dbReference type="PIRSF" id="PIRSF006648">
    <property type="entry name" value="DrrB"/>
    <property type="match status" value="1"/>
</dbReference>
<keyword evidence="6" id="KW-0813">Transport</keyword>
<name>A0ABS0GSR0_9ACTN</name>
<protein>
    <recommendedName>
        <fullName evidence="6">Transport permease protein</fullName>
    </recommendedName>
</protein>
<feature type="transmembrane region" description="Helical" evidence="6">
    <location>
        <begin position="32"/>
        <end position="58"/>
    </location>
</feature>
<dbReference type="PROSITE" id="PS51012">
    <property type="entry name" value="ABC_TM2"/>
    <property type="match status" value="1"/>
</dbReference>
<sequence>MTTATISRRRFGRALTHTGVITRRNLLANVRLLDVLILSTVQPIVFMLMFLYVFGGAIQGALPPAAQGEYVYWLLPGILAQSAVFGSAPTAYGLNNDRAKGVLDRFRSLPMARSAVLTGRTLSDLVRSTFILGLQLVVGVALGFRWHNGIGGVVAAIGVALAFGYACSWLMAFIGLTIVNSEAIQAAIYLVVFPMTLTSSVFLPTRTMPGWLQAFAEHQPITIVANALRGLTLGQGALPTGHTVTGETLLALAWTAGLLAVFAPLAIRRYRRNAN</sequence>
<evidence type="ECO:0000256" key="3">
    <source>
        <dbReference type="ARBA" id="ARBA00022989"/>
    </source>
</evidence>
<evidence type="ECO:0000313" key="9">
    <source>
        <dbReference type="Proteomes" id="UP000638560"/>
    </source>
</evidence>
<keyword evidence="6" id="KW-1003">Cell membrane</keyword>
<keyword evidence="4 6" id="KW-0472">Membrane</keyword>
<dbReference type="InterPro" id="IPR000412">
    <property type="entry name" value="ABC_2_transport"/>
</dbReference>
<organism evidence="8 9">
    <name type="scientific">Plantactinospora alkalitolerans</name>
    <dbReference type="NCBI Taxonomy" id="2789879"/>
    <lineage>
        <taxon>Bacteria</taxon>
        <taxon>Bacillati</taxon>
        <taxon>Actinomycetota</taxon>
        <taxon>Actinomycetes</taxon>
        <taxon>Micromonosporales</taxon>
        <taxon>Micromonosporaceae</taxon>
        <taxon>Plantactinospora</taxon>
    </lineage>
</organism>
<dbReference type="EMBL" id="JADPUN010000103">
    <property type="protein sequence ID" value="MBF9129089.1"/>
    <property type="molecule type" value="Genomic_DNA"/>
</dbReference>
<evidence type="ECO:0000256" key="2">
    <source>
        <dbReference type="ARBA" id="ARBA00022692"/>
    </source>
</evidence>
<dbReference type="InterPro" id="IPR013525">
    <property type="entry name" value="ABC2_TM"/>
</dbReference>
<accession>A0ABS0GSR0</accession>
<feature type="transmembrane region" description="Helical" evidence="6">
    <location>
        <begin position="153"/>
        <end position="179"/>
    </location>
</feature>
<evidence type="ECO:0000313" key="8">
    <source>
        <dbReference type="EMBL" id="MBF9129089.1"/>
    </source>
</evidence>
<comment type="subcellular location">
    <subcellularLocation>
        <location evidence="6">Cell membrane</location>
        <topology evidence="6">Multi-pass membrane protein</topology>
    </subcellularLocation>
    <subcellularLocation>
        <location evidence="1">Membrane</location>
        <topology evidence="1">Multi-pass membrane protein</topology>
    </subcellularLocation>
</comment>
<keyword evidence="3 6" id="KW-1133">Transmembrane helix</keyword>
<dbReference type="PANTHER" id="PTHR43229">
    <property type="entry name" value="NODULATION PROTEIN J"/>
    <property type="match status" value="1"/>
</dbReference>